<evidence type="ECO:0000313" key="3">
    <source>
        <dbReference type="EMBL" id="RKS53894.1"/>
    </source>
</evidence>
<dbReference type="EMBL" id="RBLG01000002">
    <property type="protein sequence ID" value="RKS53894.1"/>
    <property type="molecule type" value="Genomic_DNA"/>
</dbReference>
<dbReference type="PROSITE" id="PS50894">
    <property type="entry name" value="HPT"/>
    <property type="match status" value="1"/>
</dbReference>
<dbReference type="Pfam" id="PF01627">
    <property type="entry name" value="Hpt"/>
    <property type="match status" value="1"/>
</dbReference>
<keyword evidence="1" id="KW-0597">Phosphoprotein</keyword>
<dbReference type="OrthoDB" id="1441381at2"/>
<dbReference type="Gene3D" id="1.20.120.160">
    <property type="entry name" value="HPT domain"/>
    <property type="match status" value="1"/>
</dbReference>
<feature type="modified residue" description="Phosphohistidine" evidence="1">
    <location>
        <position position="56"/>
    </location>
</feature>
<reference evidence="3 4" key="1">
    <citation type="submission" date="2018-10" db="EMBL/GenBank/DDBJ databases">
        <title>Genomic Encyclopedia of Archaeal and Bacterial Type Strains, Phase II (KMG-II): from individual species to whole genera.</title>
        <authorList>
            <person name="Goeker M."/>
        </authorList>
    </citation>
    <scope>NUCLEOTIDE SEQUENCE [LARGE SCALE GENOMIC DNA]</scope>
    <source>
        <strain evidence="3 4">DSM 19839</strain>
    </source>
</reference>
<organism evidence="3 4">
    <name type="scientific">Gillisia mitskevichiae</name>
    <dbReference type="NCBI Taxonomy" id="270921"/>
    <lineage>
        <taxon>Bacteria</taxon>
        <taxon>Pseudomonadati</taxon>
        <taxon>Bacteroidota</taxon>
        <taxon>Flavobacteriia</taxon>
        <taxon>Flavobacteriales</taxon>
        <taxon>Flavobacteriaceae</taxon>
        <taxon>Gillisia</taxon>
    </lineage>
</organism>
<name>A0A495PTG4_9FLAO</name>
<dbReference type="SUPFAM" id="SSF47226">
    <property type="entry name" value="Histidine-containing phosphotransfer domain, HPT domain"/>
    <property type="match status" value="1"/>
</dbReference>
<dbReference type="InterPro" id="IPR036641">
    <property type="entry name" value="HPT_dom_sf"/>
</dbReference>
<sequence length="106" mass="12271">MPEKPSLDTIKKIASGDNKFEKRLLSIIRRELPQEIEQLNKNFAAFNYIKAAENVHKLNHKINIFGLEEGSKTAVKFENELRSGNCEMKSEFEAILEEMTRFINTL</sequence>
<feature type="domain" description="HPt" evidence="2">
    <location>
        <begin position="17"/>
        <end position="106"/>
    </location>
</feature>
<comment type="caution">
    <text evidence="3">The sequence shown here is derived from an EMBL/GenBank/DDBJ whole genome shotgun (WGS) entry which is preliminary data.</text>
</comment>
<dbReference type="AlphaFoldDB" id="A0A495PTG4"/>
<dbReference type="Proteomes" id="UP000276282">
    <property type="component" value="Unassembled WGS sequence"/>
</dbReference>
<dbReference type="GO" id="GO:0000160">
    <property type="term" value="P:phosphorelay signal transduction system"/>
    <property type="evidence" value="ECO:0007669"/>
    <property type="project" value="InterPro"/>
</dbReference>
<dbReference type="InterPro" id="IPR008207">
    <property type="entry name" value="Sig_transdc_His_kin_Hpt_dom"/>
</dbReference>
<dbReference type="GO" id="GO:0004672">
    <property type="term" value="F:protein kinase activity"/>
    <property type="evidence" value="ECO:0007669"/>
    <property type="project" value="UniProtKB-ARBA"/>
</dbReference>
<gene>
    <name evidence="3" type="ORF">BC962_2159</name>
</gene>
<evidence type="ECO:0000259" key="2">
    <source>
        <dbReference type="PROSITE" id="PS50894"/>
    </source>
</evidence>
<proteinExistence type="predicted"/>
<evidence type="ECO:0000313" key="4">
    <source>
        <dbReference type="Proteomes" id="UP000276282"/>
    </source>
</evidence>
<keyword evidence="4" id="KW-1185">Reference proteome</keyword>
<dbReference type="RefSeq" id="WP_121345961.1">
    <property type="nucleotide sequence ID" value="NZ_RBLG01000002.1"/>
</dbReference>
<accession>A0A495PTG4</accession>
<protein>
    <submittedName>
        <fullName evidence="3">Hpt domain-containing protein</fullName>
    </submittedName>
</protein>
<evidence type="ECO:0000256" key="1">
    <source>
        <dbReference type="PROSITE-ProRule" id="PRU00110"/>
    </source>
</evidence>